<dbReference type="Proteomes" id="UP000006681">
    <property type="component" value="Chromosome"/>
</dbReference>
<dbReference type="GeneID" id="9753444"/>
<dbReference type="Gene3D" id="1.20.1420.30">
    <property type="entry name" value="NCX, central ion-binding region"/>
    <property type="match status" value="1"/>
</dbReference>
<feature type="transmembrane region" description="Helical" evidence="5">
    <location>
        <begin position="36"/>
        <end position="65"/>
    </location>
</feature>
<feature type="transmembrane region" description="Helical" evidence="5">
    <location>
        <begin position="6"/>
        <end position="24"/>
    </location>
</feature>
<dbReference type="STRING" id="572478.Vdis_2484"/>
<dbReference type="RefSeq" id="WP_013337574.1">
    <property type="nucleotide sequence ID" value="NC_014537.1"/>
</dbReference>
<dbReference type="eggNOG" id="arCOG02881">
    <property type="taxonomic scope" value="Archaea"/>
</dbReference>
<evidence type="ECO:0000256" key="5">
    <source>
        <dbReference type="SAM" id="Phobius"/>
    </source>
</evidence>
<dbReference type="InterPro" id="IPR044880">
    <property type="entry name" value="NCX_ion-bd_dom_sf"/>
</dbReference>
<dbReference type="Pfam" id="PF01699">
    <property type="entry name" value="Na_Ca_ex"/>
    <property type="match status" value="2"/>
</dbReference>
<feature type="transmembrane region" description="Helical" evidence="5">
    <location>
        <begin position="222"/>
        <end position="247"/>
    </location>
</feature>
<feature type="transmembrane region" description="Helical" evidence="5">
    <location>
        <begin position="85"/>
        <end position="102"/>
    </location>
</feature>
<organism evidence="7 8">
    <name type="scientific">Vulcanisaeta distributa (strain DSM 14429 / JCM 11212 / NBRC 100878 / IC-017)</name>
    <dbReference type="NCBI Taxonomy" id="572478"/>
    <lineage>
        <taxon>Archaea</taxon>
        <taxon>Thermoproteota</taxon>
        <taxon>Thermoprotei</taxon>
        <taxon>Thermoproteales</taxon>
        <taxon>Thermoproteaceae</taxon>
        <taxon>Vulcanisaeta</taxon>
    </lineage>
</organism>
<feature type="domain" description="Sodium/calcium exchanger membrane region" evidence="6">
    <location>
        <begin position="3"/>
        <end position="158"/>
    </location>
</feature>
<feature type="transmembrane region" description="Helical" evidence="5">
    <location>
        <begin position="139"/>
        <end position="157"/>
    </location>
</feature>
<feature type="transmembrane region" description="Helical" evidence="5">
    <location>
        <begin position="114"/>
        <end position="133"/>
    </location>
</feature>
<dbReference type="GO" id="GO:0055085">
    <property type="term" value="P:transmembrane transport"/>
    <property type="evidence" value="ECO:0007669"/>
    <property type="project" value="InterPro"/>
</dbReference>
<keyword evidence="4 5" id="KW-0472">Membrane</keyword>
<evidence type="ECO:0000313" key="7">
    <source>
        <dbReference type="EMBL" id="ADN51849.1"/>
    </source>
</evidence>
<gene>
    <name evidence="7" type="ordered locus">Vdis_2484</name>
</gene>
<reference evidence="8" key="2">
    <citation type="journal article" date="2010" name="Stand. Genomic Sci.">
        <title>Complete genome sequence of Vulcanisaeta distributa type strain (IC-017T).</title>
        <authorList>
            <person name="Mavromatis K."/>
            <person name="Sikorski J."/>
            <person name="Pabst E."/>
            <person name="Teshima H."/>
            <person name="Lapidus A."/>
            <person name="Lucas S."/>
            <person name="Nolan M."/>
            <person name="Glavina Del Rio T."/>
            <person name="Cheng J."/>
            <person name="Bruce D."/>
            <person name="Goodwin L."/>
            <person name="Pitluck S."/>
            <person name="Liolios K."/>
            <person name="Ivanova N."/>
            <person name="Mikhailova N."/>
            <person name="Pati A."/>
            <person name="Chen A."/>
            <person name="Palaniappan K."/>
            <person name="Land M."/>
            <person name="Hauser L."/>
            <person name="Chang Y."/>
            <person name="Jeffries C."/>
            <person name="Rohde M."/>
            <person name="Spring S."/>
            <person name="Goker M."/>
            <person name="Wirth R."/>
            <person name="Woyke T."/>
            <person name="Bristow J."/>
            <person name="Eisen J."/>
            <person name="Markowitz V."/>
            <person name="Hugenholtz P."/>
            <person name="Klenk H."/>
            <person name="Kyrpides N."/>
        </authorList>
    </citation>
    <scope>NUCLEOTIDE SEQUENCE [LARGE SCALE GENOMIC DNA]</scope>
    <source>
        <strain evidence="8">DSM 14429 / JCM 11212 / NBRC 100878 / IC-017</strain>
    </source>
</reference>
<keyword evidence="2 5" id="KW-0812">Transmembrane</keyword>
<evidence type="ECO:0000256" key="2">
    <source>
        <dbReference type="ARBA" id="ARBA00022692"/>
    </source>
</evidence>
<accession>E1QRN5</accession>
<dbReference type="AlphaFoldDB" id="E1QRN5"/>
<sequence length="331" mass="36519">MVILYIIAGFFSVLIGGWLFTNAMEYISHRYGVGASFVGAVLSPILTSLPELMVFLVAFLIYGGVSGEDVAVGTVIGEPFVVSTIVYPMIFIIAIIGFYLRYRSDVVLEVDKVLVTPFIVVVVFFPTVLLPAFINSLQVRLVIAVLLLAIYLSYIYIMRAKQGLAIEDYEGLYVLRIVRISRLWEWLLLMIQLAVSVALLFMGSRAMVAGIIELSRSSMLDVMGLSIIIVPTATVLPESITAAIWTLRGRDTMAVAALIGEKVLYSTVYPAIALIVTRWSLSIEALISVIVVEAISSAMLYHVVRGRLTWDVAVMGLLGYVIYILILIHRI</sequence>
<feature type="transmembrane region" description="Helical" evidence="5">
    <location>
        <begin position="254"/>
        <end position="275"/>
    </location>
</feature>
<comment type="subcellular location">
    <subcellularLocation>
        <location evidence="1">Membrane</location>
        <topology evidence="1">Multi-pass membrane protein</topology>
    </subcellularLocation>
</comment>
<protein>
    <submittedName>
        <fullName evidence="7">Sodium/calcium exchanger membrane region</fullName>
    </submittedName>
</protein>
<reference evidence="7 8" key="1">
    <citation type="journal article" date="2010" name="Stand. Genomic Sci.">
        <title>Complete genome sequence of Vulcanisaeta distributa type strain (IC-017).</title>
        <authorList>
            <person name="Mavromatis K."/>
            <person name="Sikorski J."/>
            <person name="Pabst E."/>
            <person name="Teshima H."/>
            <person name="Lapidus A."/>
            <person name="Lucas S."/>
            <person name="Nolan M."/>
            <person name="Glavina Del Rio T."/>
            <person name="Cheng J.F."/>
            <person name="Bruce D."/>
            <person name="Goodwin L."/>
            <person name="Pitluck S."/>
            <person name="Liolios K."/>
            <person name="Ivanova N."/>
            <person name="Mikhailova N."/>
            <person name="Pati A."/>
            <person name="Chen A."/>
            <person name="Palaniappan K."/>
            <person name="Land M."/>
            <person name="Hauser L."/>
            <person name="Chang Y.J."/>
            <person name="Jeffries C.D."/>
            <person name="Rohde M."/>
            <person name="Spring S."/>
            <person name="Goker M."/>
            <person name="Wirth R."/>
            <person name="Woyke T."/>
            <person name="Bristow J."/>
            <person name="Eisen J.A."/>
            <person name="Markowitz V."/>
            <person name="Hugenholtz P."/>
            <person name="Klenk H.P."/>
            <person name="Kyrpides N.C."/>
        </authorList>
    </citation>
    <scope>NUCLEOTIDE SEQUENCE [LARGE SCALE GENOMIC DNA]</scope>
    <source>
        <strain evidence="8">DSM 14429 / JCM 11212 / NBRC 100878 / IC-017</strain>
    </source>
</reference>
<dbReference type="KEGG" id="vdi:Vdis_2484"/>
<evidence type="ECO:0000259" key="6">
    <source>
        <dbReference type="Pfam" id="PF01699"/>
    </source>
</evidence>
<evidence type="ECO:0000256" key="4">
    <source>
        <dbReference type="ARBA" id="ARBA00023136"/>
    </source>
</evidence>
<evidence type="ECO:0000313" key="8">
    <source>
        <dbReference type="Proteomes" id="UP000006681"/>
    </source>
</evidence>
<feature type="transmembrane region" description="Helical" evidence="5">
    <location>
        <begin position="281"/>
        <end position="301"/>
    </location>
</feature>
<dbReference type="HOGENOM" id="CLU_072251_0_0_2"/>
<dbReference type="GO" id="GO:0016020">
    <property type="term" value="C:membrane"/>
    <property type="evidence" value="ECO:0007669"/>
    <property type="project" value="UniProtKB-SubCell"/>
</dbReference>
<proteinExistence type="predicted"/>
<keyword evidence="8" id="KW-1185">Reference proteome</keyword>
<name>E1QRN5_VULDI</name>
<feature type="transmembrane region" description="Helical" evidence="5">
    <location>
        <begin position="183"/>
        <end position="202"/>
    </location>
</feature>
<feature type="transmembrane region" description="Helical" evidence="5">
    <location>
        <begin position="308"/>
        <end position="328"/>
    </location>
</feature>
<dbReference type="InterPro" id="IPR004837">
    <property type="entry name" value="NaCa_Exmemb"/>
</dbReference>
<dbReference type="EMBL" id="CP002100">
    <property type="protein sequence ID" value="ADN51849.1"/>
    <property type="molecule type" value="Genomic_DNA"/>
</dbReference>
<keyword evidence="3 5" id="KW-1133">Transmembrane helix</keyword>
<evidence type="ECO:0000256" key="3">
    <source>
        <dbReference type="ARBA" id="ARBA00022989"/>
    </source>
</evidence>
<evidence type="ECO:0000256" key="1">
    <source>
        <dbReference type="ARBA" id="ARBA00004141"/>
    </source>
</evidence>
<feature type="domain" description="Sodium/calcium exchanger membrane region" evidence="6">
    <location>
        <begin position="190"/>
        <end position="328"/>
    </location>
</feature>